<dbReference type="Gene3D" id="3.40.50.1220">
    <property type="entry name" value="TPP-binding domain"/>
    <property type="match status" value="1"/>
</dbReference>
<dbReference type="EMBL" id="VIAQ01000006">
    <property type="protein sequence ID" value="TQD28276.1"/>
    <property type="molecule type" value="Genomic_DNA"/>
</dbReference>
<dbReference type="Proteomes" id="UP000319335">
    <property type="component" value="Unassembled WGS sequence"/>
</dbReference>
<reference evidence="1 2" key="1">
    <citation type="submission" date="2019-06" db="EMBL/GenBank/DDBJ databases">
        <title>Draft genome sequence of Methanolobus vulcani B1d.</title>
        <authorList>
            <person name="Creighbaum A.J."/>
            <person name="Ticak T."/>
            <person name="Hariraju D."/>
            <person name="Arivett B.A."/>
            <person name="Ferguson D.J.Jr."/>
        </authorList>
    </citation>
    <scope>NUCLEOTIDE SEQUENCE [LARGE SCALE GENOMIC DNA]</scope>
    <source>
        <strain evidence="1 2">B1d</strain>
    </source>
</reference>
<proteinExistence type="predicted"/>
<name>A0A7Z8P5E6_9EURY</name>
<dbReference type="NCBIfam" id="NF041818">
    <property type="entry name" value="Dsr1"/>
    <property type="match status" value="1"/>
</dbReference>
<keyword evidence="2" id="KW-1185">Reference proteome</keyword>
<evidence type="ECO:0000313" key="2">
    <source>
        <dbReference type="Proteomes" id="UP000319335"/>
    </source>
</evidence>
<protein>
    <recommendedName>
        <fullName evidence="3">SIR2-like domain-containing protein</fullName>
    </recommendedName>
</protein>
<comment type="caution">
    <text evidence="1">The sequence shown here is derived from an EMBL/GenBank/DDBJ whole genome shotgun (WGS) entry which is preliminary data.</text>
</comment>
<organism evidence="1 2">
    <name type="scientific">Methanolobus vulcani</name>
    <dbReference type="NCBI Taxonomy" id="38026"/>
    <lineage>
        <taxon>Archaea</taxon>
        <taxon>Methanobacteriati</taxon>
        <taxon>Methanobacteriota</taxon>
        <taxon>Stenosarchaea group</taxon>
        <taxon>Methanomicrobia</taxon>
        <taxon>Methanosarcinales</taxon>
        <taxon>Methanosarcinaceae</taxon>
        <taxon>Methanolobus</taxon>
    </lineage>
</organism>
<dbReference type="RefSeq" id="WP_154808381.1">
    <property type="nucleotide sequence ID" value="NZ_VIAQ01000006.1"/>
</dbReference>
<dbReference type="AlphaFoldDB" id="A0A7Z8P5E6"/>
<accession>A0A7Z8P5E6</accession>
<evidence type="ECO:0000313" key="1">
    <source>
        <dbReference type="EMBL" id="TQD28276.1"/>
    </source>
</evidence>
<sequence length="1266" mass="145733">MPAFVINGPDIPEKLLEAHEGGKVIFFCGAGISYPANLPGFEDLVGQIYADLHLTMTSVEEQAYESKRYDTTLDLLERRHPGKRLAVRKALASVLDISQVNKDAMVTHKSLIQLATNRTDNKVRLVTTNFDRLFQQVISKDSLPIPPYSAPFLPIPKKSRWDGIVYLHGLLPDSIDEIALNRLVITSGDFGLAYLAERWASRFVTELFRQYTVCFVGYSLNDPVMRYMMDALAADELLGESRPEAFAFVDYCKKEREKTKSEWEMKGVTPLLYEVPVADKGNHSALHDTLREWAATYRDGVQGKEMIISQHVSNPPNAPSKTDYVVGRVLWALTDELAAKHFANLNPVPPLEWLGPLSEKQFEYDDLLRFGVATGCNEINDIQFSILHRPSPHTCSPWMRVVDDGSQSSSLDGVMLHLLHWLTRHLNDPNLIIWLANQGDCLHERFIGLILRRLEELDHFVANNEKEKIDFILANAPNAIPRPAMKTLWRLFIAGKIKLHSHINPQSFGLYDWIGSLKREGLTPSLRMQLREHLAPCVALRSSLNLFENIQVQSQSLRIKDLVNWKLVLNSNYVHSVLNDLSQIPAFQEGLPSLLQDSTVLLRDAMDLMRELEGANEHSDLSYIHRPSISDHPQNGDFYDWTALITLVRDSWIATVQDNTVVAKNTAENWWLQPYPIFKRLAMFAATYGDIISQKKALNWLLEDNCWWLWSSETRREAIRLVVYLAQILDVPEIVELEKAILAGPLREMFRGTLKEEEWIRIVDKDIWLLLTKFGDAGGKWSETANARLSELNKKYPDWKLEEDEKDEFTFRIMDSDELHEYSHSPQDMSELIMWLKKTVDRRGDDDWQQRCREDFDTTSHALLALARQNTWPVERWKQALMGWSEDKNNNTSWSIIGPVLNKAPDEIISSLPNEIGRWLQVIAKSFNGQEKIFLNLCQRILEQEYIDEIEFNDSLNTAINRPVGIVTEALLQWWFRRKLEDGQGLPAELKPIFTSICNTKIDKYVYGRVLLASHAVTLYRVDSNWAKEHLIPLFDWNSSTEANMAWEGFLWSPRLYRPFMADVTRSFLDGAMHYGELGNCGERYAAFLTFVALDHGDVFTNEELADAVGSLPINGLENAARTLIRAIEGAHDKRKEYWTNRVIPYLHNIWPRNMAFKESNIPDIFAELCVAAEEAFPLALEELQDQIKLPNHSYYLFDLMFKKKLCTNFPEECLYFLNLVVDNQTQWLPKEFKVCLDEIKKASPQLATDHRFILLSELARRYARY</sequence>
<dbReference type="InterPro" id="IPR029035">
    <property type="entry name" value="DHS-like_NAD/FAD-binding_dom"/>
</dbReference>
<dbReference type="SUPFAM" id="SSF52467">
    <property type="entry name" value="DHS-like NAD/FAD-binding domain"/>
    <property type="match status" value="1"/>
</dbReference>
<gene>
    <name evidence="1" type="ORF">FKV42_00975</name>
</gene>
<dbReference type="Pfam" id="PF13289">
    <property type="entry name" value="SIR2_2"/>
    <property type="match status" value="1"/>
</dbReference>
<evidence type="ECO:0008006" key="3">
    <source>
        <dbReference type="Google" id="ProtNLM"/>
    </source>
</evidence>